<organism evidence="2 3">
    <name type="scientific">Gemmata obscuriglobus</name>
    <dbReference type="NCBI Taxonomy" id="114"/>
    <lineage>
        <taxon>Bacteria</taxon>
        <taxon>Pseudomonadati</taxon>
        <taxon>Planctomycetota</taxon>
        <taxon>Planctomycetia</taxon>
        <taxon>Gemmatales</taxon>
        <taxon>Gemmataceae</taxon>
        <taxon>Gemmata</taxon>
    </lineage>
</organism>
<feature type="domain" description="STAS" evidence="1">
    <location>
        <begin position="30"/>
        <end position="123"/>
    </location>
</feature>
<dbReference type="PROSITE" id="PS50801">
    <property type="entry name" value="STAS"/>
    <property type="match status" value="1"/>
</dbReference>
<dbReference type="EMBL" id="CP025958">
    <property type="protein sequence ID" value="AWM38215.1"/>
    <property type="molecule type" value="Genomic_DNA"/>
</dbReference>
<gene>
    <name evidence="2" type="ORF">C1280_15285</name>
</gene>
<proteinExistence type="predicted"/>
<dbReference type="KEGG" id="gog:C1280_15285"/>
<keyword evidence="3" id="KW-1185">Reference proteome</keyword>
<evidence type="ECO:0000313" key="3">
    <source>
        <dbReference type="Proteomes" id="UP000245802"/>
    </source>
</evidence>
<reference evidence="2 3" key="1">
    <citation type="submission" date="2018-01" db="EMBL/GenBank/DDBJ databases">
        <title>G. obscuriglobus.</title>
        <authorList>
            <person name="Franke J."/>
            <person name="Blomberg W."/>
            <person name="Selmecki A."/>
        </authorList>
    </citation>
    <scope>NUCLEOTIDE SEQUENCE [LARGE SCALE GENOMIC DNA]</scope>
    <source>
        <strain evidence="2 3">DSM 5831</strain>
    </source>
</reference>
<dbReference type="GO" id="GO:0043856">
    <property type="term" value="F:anti-sigma factor antagonist activity"/>
    <property type="evidence" value="ECO:0007669"/>
    <property type="project" value="TreeGrafter"/>
</dbReference>
<dbReference type="PANTHER" id="PTHR33495">
    <property type="entry name" value="ANTI-SIGMA FACTOR ANTAGONIST TM_1081-RELATED-RELATED"/>
    <property type="match status" value="1"/>
</dbReference>
<accession>A0A2Z3H519</accession>
<dbReference type="SUPFAM" id="SSF52091">
    <property type="entry name" value="SpoIIaa-like"/>
    <property type="match status" value="1"/>
</dbReference>
<dbReference type="Pfam" id="PF01740">
    <property type="entry name" value="STAS"/>
    <property type="match status" value="1"/>
</dbReference>
<protein>
    <submittedName>
        <fullName evidence="2">Anti-sigma factor antagonist</fullName>
    </submittedName>
</protein>
<dbReference type="InterPro" id="IPR002645">
    <property type="entry name" value="STAS_dom"/>
</dbReference>
<dbReference type="CDD" id="cd07043">
    <property type="entry name" value="STAS_anti-anti-sigma_factors"/>
    <property type="match status" value="1"/>
</dbReference>
<dbReference type="Proteomes" id="UP000245802">
    <property type="component" value="Chromosome"/>
</dbReference>
<dbReference type="InterPro" id="IPR036513">
    <property type="entry name" value="STAS_dom_sf"/>
</dbReference>
<evidence type="ECO:0000313" key="2">
    <source>
        <dbReference type="EMBL" id="AWM38215.1"/>
    </source>
</evidence>
<name>A0A2Z3H519_9BACT</name>
<dbReference type="Gene3D" id="3.30.750.24">
    <property type="entry name" value="STAS domain"/>
    <property type="match status" value="1"/>
</dbReference>
<dbReference type="OrthoDB" id="275292at2"/>
<dbReference type="RefSeq" id="WP_010037939.1">
    <property type="nucleotide sequence ID" value="NZ_CP025958.1"/>
</dbReference>
<evidence type="ECO:0000259" key="1">
    <source>
        <dbReference type="PROSITE" id="PS50801"/>
    </source>
</evidence>
<dbReference type="AlphaFoldDB" id="A0A2Z3H519"/>
<sequence>MASDANLTNEFFQVKRHGDVAVIVPSPQIEDLPETLLQPAAEMVLAPLKEDPPNNIIVDLSAVTYFGSAFITFLLRCHHLLASRGSELVLAGVNPNIRELLRITNLEMYWALYDNAAEAISALSGTD</sequence>